<protein>
    <submittedName>
        <fullName evidence="1">Uncharacterized protein</fullName>
    </submittedName>
</protein>
<organism evidence="1">
    <name type="scientific">Sipha flava</name>
    <name type="common">yellow sugarcane aphid</name>
    <dbReference type="NCBI Taxonomy" id="143950"/>
    <lineage>
        <taxon>Eukaryota</taxon>
        <taxon>Metazoa</taxon>
        <taxon>Ecdysozoa</taxon>
        <taxon>Arthropoda</taxon>
        <taxon>Hexapoda</taxon>
        <taxon>Insecta</taxon>
        <taxon>Pterygota</taxon>
        <taxon>Neoptera</taxon>
        <taxon>Paraneoptera</taxon>
        <taxon>Hemiptera</taxon>
        <taxon>Sternorrhyncha</taxon>
        <taxon>Aphidomorpha</taxon>
        <taxon>Aphidoidea</taxon>
        <taxon>Aphididae</taxon>
        <taxon>Sipha</taxon>
    </lineage>
</organism>
<accession>A0A2S2QZL7</accession>
<reference evidence="1" key="1">
    <citation type="submission" date="2018-04" db="EMBL/GenBank/DDBJ databases">
        <title>Transcriptome assembly of Sipha flava.</title>
        <authorList>
            <person name="Scully E.D."/>
            <person name="Geib S.M."/>
            <person name="Palmer N.A."/>
            <person name="Koch K."/>
            <person name="Bradshaw J."/>
            <person name="Heng-Moss T."/>
            <person name="Sarath G."/>
        </authorList>
    </citation>
    <scope>NUCLEOTIDE SEQUENCE</scope>
</reference>
<dbReference type="OrthoDB" id="6617831at2759"/>
<gene>
    <name evidence="1" type="ORF">g.1294</name>
</gene>
<proteinExistence type="predicted"/>
<dbReference type="InterPro" id="IPR005312">
    <property type="entry name" value="DUF1759"/>
</dbReference>
<dbReference type="Pfam" id="PF03564">
    <property type="entry name" value="DUF1759"/>
    <property type="match status" value="1"/>
</dbReference>
<name>A0A2S2QZL7_9HEMI</name>
<evidence type="ECO:0000313" key="1">
    <source>
        <dbReference type="EMBL" id="MBY83123.1"/>
    </source>
</evidence>
<sequence length="207" mass="22793">MAGAERDVRAKDRVILRRDRLIARIRQIHALATSAASDQASRAQLAVVIVDLDTLWSNFEAENNNLLEILSDLDQLGEYSLDVETDTRSLVVEAKALFNDCQPAPVLSVGALQQVSYGKPVDSSSCSAGSSRDVPTPCIPRALAPARLPEIPLPYFDGECQNWPAFRDRFNTLVAKDPNISDTVKFYYLIGCLHADPQEVIKGFTMS</sequence>
<dbReference type="AlphaFoldDB" id="A0A2S2QZL7"/>
<dbReference type="EMBL" id="GGMS01013920">
    <property type="protein sequence ID" value="MBY83123.1"/>
    <property type="molecule type" value="Transcribed_RNA"/>
</dbReference>